<name>A0A0E9Q915_ANGAN</name>
<organism evidence="1">
    <name type="scientific">Anguilla anguilla</name>
    <name type="common">European freshwater eel</name>
    <name type="synonym">Muraena anguilla</name>
    <dbReference type="NCBI Taxonomy" id="7936"/>
    <lineage>
        <taxon>Eukaryota</taxon>
        <taxon>Metazoa</taxon>
        <taxon>Chordata</taxon>
        <taxon>Craniata</taxon>
        <taxon>Vertebrata</taxon>
        <taxon>Euteleostomi</taxon>
        <taxon>Actinopterygii</taxon>
        <taxon>Neopterygii</taxon>
        <taxon>Teleostei</taxon>
        <taxon>Anguilliformes</taxon>
        <taxon>Anguillidae</taxon>
        <taxon>Anguilla</taxon>
    </lineage>
</organism>
<proteinExistence type="predicted"/>
<reference evidence="1" key="1">
    <citation type="submission" date="2014-11" db="EMBL/GenBank/DDBJ databases">
        <authorList>
            <person name="Amaro Gonzalez C."/>
        </authorList>
    </citation>
    <scope>NUCLEOTIDE SEQUENCE</scope>
</reference>
<dbReference type="PROSITE" id="PS51257">
    <property type="entry name" value="PROKAR_LIPOPROTEIN"/>
    <property type="match status" value="1"/>
</dbReference>
<sequence length="32" mass="3495">MRYLAIDNCQNASCSSTVISCCCYYLTVANIA</sequence>
<reference evidence="1" key="2">
    <citation type="journal article" date="2015" name="Fish Shellfish Immunol.">
        <title>Early steps in the European eel (Anguilla anguilla)-Vibrio vulnificus interaction in the gills: Role of the RtxA13 toxin.</title>
        <authorList>
            <person name="Callol A."/>
            <person name="Pajuelo D."/>
            <person name="Ebbesson L."/>
            <person name="Teles M."/>
            <person name="MacKenzie S."/>
            <person name="Amaro C."/>
        </authorList>
    </citation>
    <scope>NUCLEOTIDE SEQUENCE</scope>
</reference>
<dbReference type="EMBL" id="GBXM01095216">
    <property type="protein sequence ID" value="JAH13361.1"/>
    <property type="molecule type" value="Transcribed_RNA"/>
</dbReference>
<evidence type="ECO:0000313" key="1">
    <source>
        <dbReference type="EMBL" id="JAH13361.1"/>
    </source>
</evidence>
<dbReference type="AlphaFoldDB" id="A0A0E9Q915"/>
<accession>A0A0E9Q915</accession>
<protein>
    <submittedName>
        <fullName evidence="1">Uncharacterized protein</fullName>
    </submittedName>
</protein>